<dbReference type="RefSeq" id="WP_053557444.1">
    <property type="nucleotide sequence ID" value="NZ_CP011340.1"/>
</dbReference>
<keyword evidence="5" id="KW-1133">Transmembrane helix</keyword>
<proteinExistence type="predicted"/>
<keyword evidence="3" id="KW-1003">Cell membrane</keyword>
<dbReference type="Pfam" id="PF10099">
    <property type="entry name" value="RskA_C"/>
    <property type="match status" value="1"/>
</dbReference>
<evidence type="ECO:0000256" key="9">
    <source>
        <dbReference type="ARBA" id="ARBA00029829"/>
    </source>
</evidence>
<evidence type="ECO:0000256" key="8">
    <source>
        <dbReference type="ARBA" id="ARBA00023163"/>
    </source>
</evidence>
<dbReference type="OrthoDB" id="153510at2"/>
<evidence type="ECO:0000256" key="1">
    <source>
        <dbReference type="ARBA" id="ARBA00004167"/>
    </source>
</evidence>
<dbReference type="Proteomes" id="UP000060513">
    <property type="component" value="Chromosome"/>
</dbReference>
<dbReference type="PANTHER" id="PTHR37461:SF1">
    <property type="entry name" value="ANTI-SIGMA-K FACTOR RSKA"/>
    <property type="match status" value="1"/>
</dbReference>
<evidence type="ECO:0000313" key="13">
    <source>
        <dbReference type="EMBL" id="ALC23969.1"/>
    </source>
</evidence>
<dbReference type="Pfam" id="PF13490">
    <property type="entry name" value="zf-HC2"/>
    <property type="match status" value="1"/>
</dbReference>
<comment type="subcellular location">
    <subcellularLocation>
        <location evidence="2">Cell membrane</location>
    </subcellularLocation>
    <subcellularLocation>
        <location evidence="1">Membrane</location>
        <topology evidence="1">Single-pass membrane protein</topology>
    </subcellularLocation>
</comment>
<dbReference type="InterPro" id="IPR027383">
    <property type="entry name" value="Znf_put"/>
</dbReference>
<dbReference type="Gene3D" id="1.10.10.1320">
    <property type="entry name" value="Anti-sigma factor, zinc-finger domain"/>
    <property type="match status" value="1"/>
</dbReference>
<reference evidence="13 14" key="1">
    <citation type="submission" date="2015-08" db="EMBL/GenBank/DDBJ databases">
        <title>Genome sequence of the pristinamycin over-producing bacterium Streptomyces pristinaespiralis HCCB10218.</title>
        <authorList>
            <person name="Tian J."/>
            <person name="Yang J."/>
            <person name="Li L."/>
            <person name="Ruan L."/>
            <person name="Wei W."/>
            <person name="Zheng G."/>
            <person name="Wei Z."/>
            <person name="Yang S."/>
            <person name="Ge M."/>
            <person name="Jiang W."/>
            <person name="Lu Y."/>
        </authorList>
    </citation>
    <scope>NUCLEOTIDE SEQUENCE [LARGE SCALE GENOMIC DNA]</scope>
    <source>
        <strain evidence="13 14">HCCB 10218</strain>
    </source>
</reference>
<evidence type="ECO:0000256" key="6">
    <source>
        <dbReference type="ARBA" id="ARBA00023015"/>
    </source>
</evidence>
<evidence type="ECO:0000259" key="11">
    <source>
        <dbReference type="Pfam" id="PF10099"/>
    </source>
</evidence>
<feature type="domain" description="Anti-sigma K factor RskA C-terminal" evidence="11">
    <location>
        <begin position="98"/>
        <end position="238"/>
    </location>
</feature>
<dbReference type="STRING" id="38300.SPRI_5663"/>
<gene>
    <name evidence="13" type="ORF">SPRI_5663</name>
</gene>
<evidence type="ECO:0000259" key="12">
    <source>
        <dbReference type="Pfam" id="PF13490"/>
    </source>
</evidence>
<evidence type="ECO:0000256" key="3">
    <source>
        <dbReference type="ARBA" id="ARBA00022475"/>
    </source>
</evidence>
<evidence type="ECO:0000256" key="2">
    <source>
        <dbReference type="ARBA" id="ARBA00004236"/>
    </source>
</evidence>
<dbReference type="AlphaFoldDB" id="A0A0M3QJW3"/>
<dbReference type="GeneID" id="97233288"/>
<evidence type="ECO:0000256" key="7">
    <source>
        <dbReference type="ARBA" id="ARBA00023136"/>
    </source>
</evidence>
<name>A0A0M3QJW3_STRPR</name>
<organism evidence="13">
    <name type="scientific">Streptomyces pristinaespiralis</name>
    <dbReference type="NCBI Taxonomy" id="38300"/>
    <lineage>
        <taxon>Bacteria</taxon>
        <taxon>Bacillati</taxon>
        <taxon>Actinomycetota</taxon>
        <taxon>Actinomycetes</taxon>
        <taxon>Kitasatosporales</taxon>
        <taxon>Streptomycetaceae</taxon>
        <taxon>Streptomyces</taxon>
    </lineage>
</organism>
<keyword evidence="4" id="KW-0812">Transmembrane</keyword>
<dbReference type="GO" id="GO:0005886">
    <property type="term" value="C:plasma membrane"/>
    <property type="evidence" value="ECO:0007669"/>
    <property type="project" value="UniProtKB-SubCell"/>
</dbReference>
<evidence type="ECO:0000256" key="4">
    <source>
        <dbReference type="ARBA" id="ARBA00022692"/>
    </source>
</evidence>
<dbReference type="PANTHER" id="PTHR37461">
    <property type="entry name" value="ANTI-SIGMA-K FACTOR RSKA"/>
    <property type="match status" value="1"/>
</dbReference>
<dbReference type="KEGG" id="spri:SPRI_5663"/>
<dbReference type="GO" id="GO:0006417">
    <property type="term" value="P:regulation of translation"/>
    <property type="evidence" value="ECO:0007669"/>
    <property type="project" value="TreeGrafter"/>
</dbReference>
<sequence length="246" mass="25395">MSSDDPHLAIGAYVLHALPPAEEAAFENHLAGCASCRREVDELTPTAARLAATEAPAPPADLRLRVLTEIASVRQDRPSPGVPRRPRRARQGLRPAVAACLAAAVALGGVAAWQHSEAGTARTQLAEVRSDTAALADVMAAPDATISTDNLPGGASASVIASRSQGRAAFITSGLPSLAEDRVYELWYAAAGQYRPAGQLPASGGRQAHLLEGPLKEATAVCITVEPVGGSPQPTTEPLAYIHVPA</sequence>
<protein>
    <recommendedName>
        <fullName evidence="10">Regulator of SigK</fullName>
    </recommendedName>
    <alternativeName>
        <fullName evidence="9">Sigma-K anti-sigma factor RskA</fullName>
    </alternativeName>
</protein>
<evidence type="ECO:0000256" key="5">
    <source>
        <dbReference type="ARBA" id="ARBA00022989"/>
    </source>
</evidence>
<dbReference type="InterPro" id="IPR051474">
    <property type="entry name" value="Anti-sigma-K/W_factor"/>
</dbReference>
<keyword evidence="7" id="KW-0472">Membrane</keyword>
<evidence type="ECO:0000256" key="10">
    <source>
        <dbReference type="ARBA" id="ARBA00030803"/>
    </source>
</evidence>
<feature type="domain" description="Putative zinc-finger" evidence="12">
    <location>
        <begin position="9"/>
        <end position="37"/>
    </location>
</feature>
<dbReference type="EMBL" id="CP011340">
    <property type="protein sequence ID" value="ALC23969.1"/>
    <property type="molecule type" value="Genomic_DNA"/>
</dbReference>
<dbReference type="InterPro" id="IPR018764">
    <property type="entry name" value="RskA_C"/>
</dbReference>
<accession>A0A0M3QJW3</accession>
<evidence type="ECO:0000313" key="14">
    <source>
        <dbReference type="Proteomes" id="UP000060513"/>
    </source>
</evidence>
<dbReference type="GO" id="GO:0016989">
    <property type="term" value="F:sigma factor antagonist activity"/>
    <property type="evidence" value="ECO:0007669"/>
    <property type="project" value="TreeGrafter"/>
</dbReference>
<keyword evidence="8" id="KW-0804">Transcription</keyword>
<dbReference type="InterPro" id="IPR041916">
    <property type="entry name" value="Anti_sigma_zinc_sf"/>
</dbReference>
<keyword evidence="6" id="KW-0805">Transcription regulation</keyword>
<dbReference type="PATRIC" id="fig|38300.4.peg.5932"/>